<evidence type="ECO:0008006" key="4">
    <source>
        <dbReference type="Google" id="ProtNLM"/>
    </source>
</evidence>
<protein>
    <recommendedName>
        <fullName evidence="4">Zinc finger protein</fullName>
    </recommendedName>
</protein>
<keyword evidence="1" id="KW-0812">Transmembrane</keyword>
<name>A0ABP8X5U1_9MICO</name>
<proteinExistence type="predicted"/>
<dbReference type="Proteomes" id="UP001500843">
    <property type="component" value="Unassembled WGS sequence"/>
</dbReference>
<reference evidence="3" key="1">
    <citation type="journal article" date="2019" name="Int. J. Syst. Evol. Microbiol.">
        <title>The Global Catalogue of Microorganisms (GCM) 10K type strain sequencing project: providing services to taxonomists for standard genome sequencing and annotation.</title>
        <authorList>
            <consortium name="The Broad Institute Genomics Platform"/>
            <consortium name="The Broad Institute Genome Sequencing Center for Infectious Disease"/>
            <person name="Wu L."/>
            <person name="Ma J."/>
        </authorList>
    </citation>
    <scope>NUCLEOTIDE SEQUENCE [LARGE SCALE GENOMIC DNA]</scope>
    <source>
        <strain evidence="3">JCM 17975</strain>
    </source>
</reference>
<evidence type="ECO:0000313" key="3">
    <source>
        <dbReference type="Proteomes" id="UP001500843"/>
    </source>
</evidence>
<comment type="caution">
    <text evidence="2">The sequence shown here is derived from an EMBL/GenBank/DDBJ whole genome shotgun (WGS) entry which is preliminary data.</text>
</comment>
<keyword evidence="1" id="KW-0472">Membrane</keyword>
<keyword evidence="1" id="KW-1133">Transmembrane helix</keyword>
<gene>
    <name evidence="2" type="ORF">GCM10023198_21370</name>
</gene>
<feature type="transmembrane region" description="Helical" evidence="1">
    <location>
        <begin position="100"/>
        <end position="120"/>
    </location>
</feature>
<sequence>MAGLMNEDCARLRPVLAECLSLGIPMPEGLSRHLERCQDCAREAAELGDVVRTLRRAEPAWTRPAPDAMTERPPAELGDRIRRAVVPAQEAARPRRRRRIAAALTAAAVAASVAVAVPLATYQAPPPVSAVALVRDDPMVSHPWGTEIPVSLSGLVPGRTYHLMAVNADGVQAPGGSVRAPDDAPVSARMTTAMPRDTITALVVEDDEGRAVLHVPVEPLRAT</sequence>
<keyword evidence="3" id="KW-1185">Reference proteome</keyword>
<dbReference type="EMBL" id="BAABHM010000011">
    <property type="protein sequence ID" value="GAA4700343.1"/>
    <property type="molecule type" value="Genomic_DNA"/>
</dbReference>
<organism evidence="2 3">
    <name type="scientific">Promicromonospora umidemergens</name>
    <dbReference type="NCBI Taxonomy" id="629679"/>
    <lineage>
        <taxon>Bacteria</taxon>
        <taxon>Bacillati</taxon>
        <taxon>Actinomycetota</taxon>
        <taxon>Actinomycetes</taxon>
        <taxon>Micrococcales</taxon>
        <taxon>Promicromonosporaceae</taxon>
        <taxon>Promicromonospora</taxon>
    </lineage>
</organism>
<accession>A0ABP8X5U1</accession>
<evidence type="ECO:0000256" key="1">
    <source>
        <dbReference type="SAM" id="Phobius"/>
    </source>
</evidence>
<evidence type="ECO:0000313" key="2">
    <source>
        <dbReference type="EMBL" id="GAA4700343.1"/>
    </source>
</evidence>